<gene>
    <name evidence="5" type="ORF">CAUJ_LOCUS8064</name>
</gene>
<feature type="coiled-coil region" evidence="2">
    <location>
        <begin position="732"/>
        <end position="815"/>
    </location>
</feature>
<dbReference type="PANTHER" id="PTHR10881:SF46">
    <property type="entry name" value="GOLGIN SUBFAMILY A MEMBER 2"/>
    <property type="match status" value="1"/>
</dbReference>
<keyword evidence="1 2" id="KW-0175">Coiled coil</keyword>
<feature type="compositionally biased region" description="Basic and acidic residues" evidence="3">
    <location>
        <begin position="681"/>
        <end position="706"/>
    </location>
</feature>
<dbReference type="InterPro" id="IPR043976">
    <property type="entry name" value="GOLGA_cons_dom"/>
</dbReference>
<dbReference type="OrthoDB" id="5978643at2759"/>
<dbReference type="GO" id="GO:0007030">
    <property type="term" value="P:Golgi organization"/>
    <property type="evidence" value="ECO:0007669"/>
    <property type="project" value="TreeGrafter"/>
</dbReference>
<evidence type="ECO:0000256" key="2">
    <source>
        <dbReference type="SAM" id="Coils"/>
    </source>
</evidence>
<dbReference type="GO" id="GO:0005801">
    <property type="term" value="C:cis-Golgi network"/>
    <property type="evidence" value="ECO:0007669"/>
    <property type="project" value="TreeGrafter"/>
</dbReference>
<evidence type="ECO:0000313" key="5">
    <source>
        <dbReference type="EMBL" id="CAD6192145.1"/>
    </source>
</evidence>
<feature type="region of interest" description="Disordered" evidence="3">
    <location>
        <begin position="866"/>
        <end position="941"/>
    </location>
</feature>
<feature type="region of interest" description="Disordered" evidence="3">
    <location>
        <begin position="1"/>
        <end position="49"/>
    </location>
</feature>
<dbReference type="GO" id="GO:0032580">
    <property type="term" value="C:Golgi cisterna membrane"/>
    <property type="evidence" value="ECO:0007669"/>
    <property type="project" value="TreeGrafter"/>
</dbReference>
<feature type="compositionally biased region" description="Polar residues" evidence="3">
    <location>
        <begin position="71"/>
        <end position="83"/>
    </location>
</feature>
<dbReference type="EMBL" id="CAJGYM010000026">
    <property type="protein sequence ID" value="CAD6192145.1"/>
    <property type="molecule type" value="Genomic_DNA"/>
</dbReference>
<accession>A0A8S1HAA0</accession>
<keyword evidence="6" id="KW-1185">Reference proteome</keyword>
<feature type="coiled-coil region" evidence="2">
    <location>
        <begin position="422"/>
        <end position="536"/>
    </location>
</feature>
<feature type="compositionally biased region" description="Polar residues" evidence="3">
    <location>
        <begin position="880"/>
        <end position="903"/>
    </location>
</feature>
<feature type="coiled-coil region" evidence="2">
    <location>
        <begin position="145"/>
        <end position="197"/>
    </location>
</feature>
<dbReference type="Proteomes" id="UP000835052">
    <property type="component" value="Unassembled WGS sequence"/>
</dbReference>
<evidence type="ECO:0000313" key="6">
    <source>
        <dbReference type="Proteomes" id="UP000835052"/>
    </source>
</evidence>
<reference evidence="5" key="1">
    <citation type="submission" date="2020-10" db="EMBL/GenBank/DDBJ databases">
        <authorList>
            <person name="Kikuchi T."/>
        </authorList>
    </citation>
    <scope>NUCLEOTIDE SEQUENCE</scope>
    <source>
        <strain evidence="5">NKZ352</strain>
    </source>
</reference>
<sequence>MGDASLSGPSKAEKLAAAKKKLKEFESRRQIDGGSPSPSVVSEHGNGFNGTGSYLTEDSLIVRAEPAYDSANTSQASRSQSVHGNPVINGFTNQGTGVSVSPYPEGSQNEWYNAYQQLKAQNDELCAHYGELHSAYSQVTSTGVHVEAENQILQLQSALSTMVEEKLMCQTELRAARDELEEERQSHKELKKRLTTIGNSSGDQKALLAKIAEKDGILEARHLELESIRREAANAQAALLTVQHERSEAQARVRSLVRENTANEALVQQLRKDLQMKEIYLKQLGAHNIAHAVPVDENALRQMHDRIESLESQLNEAKNEKSRLLSESAALRAHYSEREQAMQEKQAELTAQLEEIQSIRWAAEANAQQLEDQLHITKKELEHFRSGEVGADSAPPAHPSISEEDVERRLKEAVRFEQAKWQRSLQEEQRNHEEQIQNKDRLIFEREQSLAEVEMKYRLLEERTLEANANGADLLSLSEQLQNEKATVSRAVAQNRELKAQLIDTEDRLIALTEEKLQLELGKQSAEHQVRELSKQLNLQVAGLVTPHSEQELEGVSVKKEIESTAEDLDLSTSSGGENGMDLETEDAPLEQDAVLPIERQNDELRQELDQARQELQQVRAELRRSNTQNEQMDQIMRQNAEDENQNSIHVELTQAVTRINELASENQQLRDALLEAQEANDRHLQQSFSREEPPKVEGTKEKDVVSEQPRPSRTGDEPPTSEGRNDDDWARKELEKRFARAMTQNAELTESIDRLEHINQQLQLENDTIADHVILYQHQRRLVRERLKVKDEQLRALESERTRTVERCQELQKALMAVLNKSGMLKEYQVSSIAKKAKRRVSRSYSHSTVDEELSGDEAILVDAKDVLVPPRDGDSVSRPRSNTALSDASTTASVHQKTSDVNAPLLSNLPAEEPRPAASLTSSPRSSSPSGQVNTEDADVRRILELITDISRPPPHVAGNLHCTQCIGEIQHV</sequence>
<dbReference type="Pfam" id="PF15070">
    <property type="entry name" value="GOLGA2L5"/>
    <property type="match status" value="1"/>
</dbReference>
<evidence type="ECO:0000259" key="4">
    <source>
        <dbReference type="Pfam" id="PF15070"/>
    </source>
</evidence>
<proteinExistence type="predicted"/>
<evidence type="ECO:0000256" key="3">
    <source>
        <dbReference type="SAM" id="MobiDB-lite"/>
    </source>
</evidence>
<dbReference type="AlphaFoldDB" id="A0A8S1HAA0"/>
<feature type="coiled-coil region" evidence="2">
    <location>
        <begin position="300"/>
        <end position="380"/>
    </location>
</feature>
<feature type="domain" description="Golgin subfamily A conserved" evidence="4">
    <location>
        <begin position="339"/>
        <end position="820"/>
    </location>
</feature>
<comment type="caution">
    <text evidence="5">The sequence shown here is derived from an EMBL/GenBank/DDBJ whole genome shotgun (WGS) entry which is preliminary data.</text>
</comment>
<dbReference type="GO" id="GO:0000137">
    <property type="term" value="C:Golgi cis cisterna"/>
    <property type="evidence" value="ECO:0007669"/>
    <property type="project" value="TreeGrafter"/>
</dbReference>
<feature type="compositionally biased region" description="Low complexity" evidence="3">
    <location>
        <begin position="918"/>
        <end position="932"/>
    </location>
</feature>
<name>A0A8S1HAA0_9PELO</name>
<organism evidence="5 6">
    <name type="scientific">Caenorhabditis auriculariae</name>
    <dbReference type="NCBI Taxonomy" id="2777116"/>
    <lineage>
        <taxon>Eukaryota</taxon>
        <taxon>Metazoa</taxon>
        <taxon>Ecdysozoa</taxon>
        <taxon>Nematoda</taxon>
        <taxon>Chromadorea</taxon>
        <taxon>Rhabditida</taxon>
        <taxon>Rhabditina</taxon>
        <taxon>Rhabditomorpha</taxon>
        <taxon>Rhabditoidea</taxon>
        <taxon>Rhabditidae</taxon>
        <taxon>Peloderinae</taxon>
        <taxon>Caenorhabditis</taxon>
    </lineage>
</organism>
<evidence type="ECO:0000256" key="1">
    <source>
        <dbReference type="ARBA" id="ARBA00023054"/>
    </source>
</evidence>
<dbReference type="InterPro" id="IPR024858">
    <property type="entry name" value="GOLGA"/>
</dbReference>
<feature type="region of interest" description="Disordered" evidence="3">
    <location>
        <begin position="71"/>
        <end position="94"/>
    </location>
</feature>
<feature type="region of interest" description="Disordered" evidence="3">
    <location>
        <begin position="681"/>
        <end position="730"/>
    </location>
</feature>
<dbReference type="PANTHER" id="PTHR10881">
    <property type="entry name" value="GOLGIN SUBFAMILY A MEMBER-RELATED"/>
    <property type="match status" value="1"/>
</dbReference>
<protein>
    <recommendedName>
        <fullName evidence="4">Golgin subfamily A conserved domain-containing protein</fullName>
    </recommendedName>
</protein>